<proteinExistence type="predicted"/>
<dbReference type="EMBL" id="JAWDGP010003079">
    <property type="protein sequence ID" value="KAK3777430.1"/>
    <property type="molecule type" value="Genomic_DNA"/>
</dbReference>
<evidence type="ECO:0000313" key="2">
    <source>
        <dbReference type="Proteomes" id="UP001283361"/>
    </source>
</evidence>
<keyword evidence="2" id="KW-1185">Reference proteome</keyword>
<gene>
    <name evidence="1" type="ORF">RRG08_032533</name>
</gene>
<accession>A0AAE0ZXS8</accession>
<dbReference type="Proteomes" id="UP001283361">
    <property type="component" value="Unassembled WGS sequence"/>
</dbReference>
<name>A0AAE0ZXS8_9GAST</name>
<protein>
    <submittedName>
        <fullName evidence="1">Uncharacterized protein</fullName>
    </submittedName>
</protein>
<sequence length="105" mass="11821">MHGSKKFNATATVRSPETDLCDCAIPGHRPVRLCDPRRQTCATVRSPDIDLCAAGRIPQGIDNVQNESQLSAMFLIQVCKTWILLKLFDSLSLFKRRNISEFLMI</sequence>
<organism evidence="1 2">
    <name type="scientific">Elysia crispata</name>
    <name type="common">lettuce slug</name>
    <dbReference type="NCBI Taxonomy" id="231223"/>
    <lineage>
        <taxon>Eukaryota</taxon>
        <taxon>Metazoa</taxon>
        <taxon>Spiralia</taxon>
        <taxon>Lophotrochozoa</taxon>
        <taxon>Mollusca</taxon>
        <taxon>Gastropoda</taxon>
        <taxon>Heterobranchia</taxon>
        <taxon>Euthyneura</taxon>
        <taxon>Panpulmonata</taxon>
        <taxon>Sacoglossa</taxon>
        <taxon>Placobranchoidea</taxon>
        <taxon>Plakobranchidae</taxon>
        <taxon>Elysia</taxon>
    </lineage>
</organism>
<reference evidence="1" key="1">
    <citation type="journal article" date="2023" name="G3 (Bethesda)">
        <title>A reference genome for the long-term kleptoplast-retaining sea slug Elysia crispata morphotype clarki.</title>
        <authorList>
            <person name="Eastman K.E."/>
            <person name="Pendleton A.L."/>
            <person name="Shaikh M.A."/>
            <person name="Suttiyut T."/>
            <person name="Ogas R."/>
            <person name="Tomko P."/>
            <person name="Gavelis G."/>
            <person name="Widhalm J.R."/>
            <person name="Wisecaver J.H."/>
        </authorList>
    </citation>
    <scope>NUCLEOTIDE SEQUENCE</scope>
    <source>
        <strain evidence="1">ECLA1</strain>
    </source>
</reference>
<dbReference type="AlphaFoldDB" id="A0AAE0ZXS8"/>
<evidence type="ECO:0000313" key="1">
    <source>
        <dbReference type="EMBL" id="KAK3777430.1"/>
    </source>
</evidence>
<comment type="caution">
    <text evidence="1">The sequence shown here is derived from an EMBL/GenBank/DDBJ whole genome shotgun (WGS) entry which is preliminary data.</text>
</comment>